<comment type="caution">
    <text evidence="5">The sequence shown here is derived from an EMBL/GenBank/DDBJ whole genome shotgun (WGS) entry which is preliminary data.</text>
</comment>
<keyword evidence="1" id="KW-0479">Metal-binding</keyword>
<evidence type="ECO:0000256" key="2">
    <source>
        <dbReference type="ARBA" id="ARBA00023002"/>
    </source>
</evidence>
<dbReference type="RefSeq" id="WP_026456054.1">
    <property type="nucleotide sequence ID" value="NZ_JMGO02000004.1"/>
</dbReference>
<dbReference type="OrthoDB" id="9757546at2"/>
<dbReference type="NCBIfam" id="NF008205">
    <property type="entry name" value="PRK10965.1"/>
    <property type="match status" value="1"/>
</dbReference>
<dbReference type="CDD" id="cd13867">
    <property type="entry name" value="CuRO_2_CueO_FtsP"/>
    <property type="match status" value="1"/>
</dbReference>
<feature type="domain" description="Plastocyanin-like" evidence="4">
    <location>
        <begin position="54"/>
        <end position="165"/>
    </location>
</feature>
<dbReference type="InterPro" id="IPR011707">
    <property type="entry name" value="Cu-oxidase-like_N"/>
</dbReference>
<name>A0A175VKA1_AEREN</name>
<dbReference type="Pfam" id="PF07731">
    <property type="entry name" value="Cu-oxidase_2"/>
    <property type="match status" value="1"/>
</dbReference>
<dbReference type="InterPro" id="IPR011706">
    <property type="entry name" value="Cu-oxidase_C"/>
</dbReference>
<dbReference type="CDD" id="cd13890">
    <property type="entry name" value="CuRO_3_CueO_FtsP"/>
    <property type="match status" value="1"/>
</dbReference>
<dbReference type="GO" id="GO:0005507">
    <property type="term" value="F:copper ion binding"/>
    <property type="evidence" value="ECO:0007669"/>
    <property type="project" value="InterPro"/>
</dbReference>
<evidence type="ECO:0000259" key="3">
    <source>
        <dbReference type="Pfam" id="PF07731"/>
    </source>
</evidence>
<protein>
    <submittedName>
        <fullName evidence="5">Copper oxidase</fullName>
    </submittedName>
</protein>
<keyword evidence="2" id="KW-0560">Oxidoreductase</keyword>
<evidence type="ECO:0000313" key="5">
    <source>
        <dbReference type="EMBL" id="KXU80392.1"/>
    </source>
</evidence>
<sequence>MQRRDFLKLSIALGVASALPWWNQVLAAERPVLPIPALLAPDEQGVIRLNAQPGQMQWRRQPTRTWGYNGNLLGPTLRARQGQSLTMQVNNQLSETTTIHWHGLEVPGSADGGPQATIAAGKQWQAAFRIEQPAATCWYHPHTHGRTGHQVAMGLAGLFILDDEESQRLPLPSRWGLDDIPVVLQDKRLDGQDQVDYRLDVMSAAVGWFGDLMLTNGAEFPSHAAPRGWLRLRLLNGCNARSLKVATSDGRSLYVIGSDGGLLAEPVVLEKLELLPGERFEVMVDARNGKAFDLVSLPVRQMGMTLAPFDAALPLLRIQPSLIEGKGRLPDSLARLPALPALEGMMSRTLTLSMDPELDRLGMQALMERYGHGAMAGMSMAHGDAGKQSAMKMEGMDHGETAKMQHDGMAYMQEAPKPLDLHAGNRINGQAFVMDQPMFAVKQGRTERWIISGEGDMMLHPFNIHGTRFRILRENGQAVAPHRAGWKDMVRVEGNRSEVLVRFDHPAPKERAYMAHCHLLEHEDTGMMLSFTVEA</sequence>
<dbReference type="InterPro" id="IPR008972">
    <property type="entry name" value="Cupredoxin"/>
</dbReference>
<proteinExistence type="predicted"/>
<dbReference type="Pfam" id="PF07732">
    <property type="entry name" value="Cu-oxidase_3"/>
    <property type="match status" value="1"/>
</dbReference>
<evidence type="ECO:0000259" key="4">
    <source>
        <dbReference type="Pfam" id="PF07732"/>
    </source>
</evidence>
<dbReference type="CDD" id="cd04232">
    <property type="entry name" value="CuRO_1_CueO_FtsP"/>
    <property type="match status" value="1"/>
</dbReference>
<dbReference type="Gene3D" id="2.60.40.420">
    <property type="entry name" value="Cupredoxins - blue copper proteins"/>
    <property type="match status" value="3"/>
</dbReference>
<dbReference type="GO" id="GO:0016491">
    <property type="term" value="F:oxidoreductase activity"/>
    <property type="evidence" value="ECO:0007669"/>
    <property type="project" value="UniProtKB-KW"/>
</dbReference>
<reference evidence="5 6" key="1">
    <citation type="submission" date="2016-02" db="EMBL/GenBank/DDBJ databases">
        <title>Draft genome sequence of Aeromonas trota strain 1999lcr isolated from cerebrospinal fluid (CSF).</title>
        <authorList>
            <person name="Dallagassa C.B."/>
            <person name="Prediger K.C."/>
            <person name="Weiss V.A."/>
            <person name="Assis F.E."/>
            <person name="Baura V."/>
            <person name="Cruz L.M."/>
            <person name="Souza E.M."/>
            <person name="Pedrosa F.O."/>
            <person name="Fadel-Picheth C.M."/>
        </authorList>
    </citation>
    <scope>NUCLEOTIDE SEQUENCE [LARGE SCALE GENOMIC DNA]</scope>
    <source>
        <strain evidence="5 6">1999lcr</strain>
    </source>
</reference>
<dbReference type="InterPro" id="IPR002355">
    <property type="entry name" value="Cu_oxidase_Cu_BS"/>
</dbReference>
<dbReference type="PROSITE" id="PS00080">
    <property type="entry name" value="MULTICOPPER_OXIDASE2"/>
    <property type="match status" value="1"/>
</dbReference>
<accession>A0A175VKA1</accession>
<dbReference type="Proteomes" id="UP000078435">
    <property type="component" value="Unassembled WGS sequence"/>
</dbReference>
<dbReference type="AlphaFoldDB" id="A0A175VKA1"/>
<dbReference type="STRING" id="29489.VL01_13165"/>
<dbReference type="EMBL" id="JMGO02000004">
    <property type="protein sequence ID" value="KXU80392.1"/>
    <property type="molecule type" value="Genomic_DNA"/>
</dbReference>
<evidence type="ECO:0000256" key="1">
    <source>
        <dbReference type="ARBA" id="ARBA00022723"/>
    </source>
</evidence>
<feature type="domain" description="Plastocyanin-like" evidence="3">
    <location>
        <begin position="419"/>
        <end position="534"/>
    </location>
</feature>
<dbReference type="PANTHER" id="PTHR48267:SF1">
    <property type="entry name" value="BILIRUBIN OXIDASE"/>
    <property type="match status" value="1"/>
</dbReference>
<dbReference type="InterPro" id="IPR045087">
    <property type="entry name" value="Cu-oxidase_fam"/>
</dbReference>
<dbReference type="SUPFAM" id="SSF49503">
    <property type="entry name" value="Cupredoxins"/>
    <property type="match status" value="3"/>
</dbReference>
<evidence type="ECO:0000313" key="6">
    <source>
        <dbReference type="Proteomes" id="UP000078435"/>
    </source>
</evidence>
<dbReference type="PANTHER" id="PTHR48267">
    <property type="entry name" value="CUPREDOXIN SUPERFAMILY PROTEIN"/>
    <property type="match status" value="1"/>
</dbReference>
<gene>
    <name evidence="5" type="ORF">LCR_15025</name>
</gene>
<organism evidence="5 6">
    <name type="scientific">Aeromonas enteropelogenes</name>
    <name type="common">Aeromonas trota</name>
    <dbReference type="NCBI Taxonomy" id="29489"/>
    <lineage>
        <taxon>Bacteria</taxon>
        <taxon>Pseudomonadati</taxon>
        <taxon>Pseudomonadota</taxon>
        <taxon>Gammaproteobacteria</taxon>
        <taxon>Aeromonadales</taxon>
        <taxon>Aeromonadaceae</taxon>
        <taxon>Aeromonas</taxon>
    </lineage>
</organism>